<evidence type="ECO:0000313" key="1">
    <source>
        <dbReference type="EMBL" id="MCI48977.1"/>
    </source>
</evidence>
<accession>A0A392SKK5</accession>
<dbReference type="AlphaFoldDB" id="A0A392SKK5"/>
<comment type="caution">
    <text evidence="1">The sequence shown here is derived from an EMBL/GenBank/DDBJ whole genome shotgun (WGS) entry which is preliminary data.</text>
</comment>
<sequence>PNNGVWENKNDTTVAILGLSTGFLEEWTGGQGRHDVGLRANRDQGTD</sequence>
<feature type="non-terminal residue" evidence="1">
    <location>
        <position position="1"/>
    </location>
</feature>
<keyword evidence="2" id="KW-1185">Reference proteome</keyword>
<dbReference type="EMBL" id="LXQA010394105">
    <property type="protein sequence ID" value="MCI48977.1"/>
    <property type="molecule type" value="Genomic_DNA"/>
</dbReference>
<reference evidence="1 2" key="1">
    <citation type="journal article" date="2018" name="Front. Plant Sci.">
        <title>Red Clover (Trifolium pratense) and Zigzag Clover (T. medium) - A Picture of Genomic Similarities and Differences.</title>
        <authorList>
            <person name="Dluhosova J."/>
            <person name="Istvanek J."/>
            <person name="Nedelnik J."/>
            <person name="Repkova J."/>
        </authorList>
    </citation>
    <scope>NUCLEOTIDE SEQUENCE [LARGE SCALE GENOMIC DNA]</scope>
    <source>
        <strain evidence="2">cv. 10/8</strain>
        <tissue evidence="1">Leaf</tissue>
    </source>
</reference>
<organism evidence="1 2">
    <name type="scientific">Trifolium medium</name>
    <dbReference type="NCBI Taxonomy" id="97028"/>
    <lineage>
        <taxon>Eukaryota</taxon>
        <taxon>Viridiplantae</taxon>
        <taxon>Streptophyta</taxon>
        <taxon>Embryophyta</taxon>
        <taxon>Tracheophyta</taxon>
        <taxon>Spermatophyta</taxon>
        <taxon>Magnoliopsida</taxon>
        <taxon>eudicotyledons</taxon>
        <taxon>Gunneridae</taxon>
        <taxon>Pentapetalae</taxon>
        <taxon>rosids</taxon>
        <taxon>fabids</taxon>
        <taxon>Fabales</taxon>
        <taxon>Fabaceae</taxon>
        <taxon>Papilionoideae</taxon>
        <taxon>50 kb inversion clade</taxon>
        <taxon>NPAAA clade</taxon>
        <taxon>Hologalegina</taxon>
        <taxon>IRL clade</taxon>
        <taxon>Trifolieae</taxon>
        <taxon>Trifolium</taxon>
    </lineage>
</organism>
<evidence type="ECO:0000313" key="2">
    <source>
        <dbReference type="Proteomes" id="UP000265520"/>
    </source>
</evidence>
<proteinExistence type="predicted"/>
<protein>
    <submittedName>
        <fullName evidence="1">Uncharacterized protein</fullName>
    </submittedName>
</protein>
<dbReference type="Proteomes" id="UP000265520">
    <property type="component" value="Unassembled WGS sequence"/>
</dbReference>
<name>A0A392SKK5_9FABA</name>